<accession>A0A7U4PBA2</accession>
<organism evidence="1 2">
    <name type="scientific">Burkholderia humptydooensis</name>
    <dbReference type="NCBI Taxonomy" id="430531"/>
    <lineage>
        <taxon>Bacteria</taxon>
        <taxon>Pseudomonadati</taxon>
        <taxon>Pseudomonadota</taxon>
        <taxon>Betaproteobacteria</taxon>
        <taxon>Burkholderiales</taxon>
        <taxon>Burkholderiaceae</taxon>
        <taxon>Burkholderia</taxon>
        <taxon>pseudomallei group</taxon>
    </lineage>
</organism>
<dbReference type="Proteomes" id="UP000594943">
    <property type="component" value="Chromosome 2"/>
</dbReference>
<proteinExistence type="predicted"/>
<evidence type="ECO:0000313" key="2">
    <source>
        <dbReference type="Proteomes" id="UP000594943"/>
    </source>
</evidence>
<gene>
    <name evidence="1" type="ORF">I6G56_26465</name>
</gene>
<evidence type="ECO:0000313" key="1">
    <source>
        <dbReference type="EMBL" id="QPS45689.1"/>
    </source>
</evidence>
<dbReference type="AlphaFoldDB" id="A0A7U4PBA2"/>
<dbReference type="EMBL" id="CP065687">
    <property type="protein sequence ID" value="QPS45689.1"/>
    <property type="molecule type" value="Genomic_DNA"/>
</dbReference>
<accession>A0A7T2U4Z2</accession>
<name>A0A7U4PBA2_9BURK</name>
<sequence>MRYDPPTPKDLEQLKHDLQFSSAQMADLFGVQGGRQWRKYTGGEEPRDISPHILFFAAARLELSPADIERVLARMRSIGATIDLNDEPEA</sequence>
<dbReference type="KEGG" id="bhg:I6G56_26465"/>
<dbReference type="RefSeq" id="WP_006027829.1">
    <property type="nucleotide sequence ID" value="NZ_CP013382.1"/>
</dbReference>
<reference evidence="1 2" key="1">
    <citation type="submission" date="2020-12" db="EMBL/GenBank/DDBJ databases">
        <title>FDA dAtabase for Regulatory Grade micrObial Sequences (FDA-ARGOS): Supporting development and validation of Infectious Disease Dx tests.</title>
        <authorList>
            <person name="Nelson B."/>
            <person name="Plummer A."/>
            <person name="Tallon L."/>
            <person name="Sadzewicz L."/>
            <person name="Zhao X."/>
            <person name="Boylan J."/>
            <person name="Ott S."/>
            <person name="Bowen H."/>
            <person name="Vavikolanu K."/>
            <person name="Mehta A."/>
            <person name="Aluvathingal J."/>
            <person name="Nadendla S."/>
            <person name="Myers T."/>
            <person name="Yan Y."/>
            <person name="Sichtig H."/>
        </authorList>
    </citation>
    <scope>NUCLEOTIDE SEQUENCE [LARGE SCALE GENOMIC DNA]</scope>
    <source>
        <strain evidence="1 2">FDAARGOS_899</strain>
    </source>
</reference>
<protein>
    <submittedName>
        <fullName evidence="1">XRE family transcriptional regulator</fullName>
    </submittedName>
</protein>